<reference evidence="1 2" key="1">
    <citation type="journal article" date="2019" name="Environ. Microbiol.">
        <title>Species interactions and distinct microbial communities in high Arctic permafrost affected cryosols are associated with the CH4 and CO2 gas fluxes.</title>
        <authorList>
            <person name="Altshuler I."/>
            <person name="Hamel J."/>
            <person name="Turney S."/>
            <person name="Magnuson E."/>
            <person name="Levesque R."/>
            <person name="Greer C."/>
            <person name="Whyte L.G."/>
        </authorList>
    </citation>
    <scope>NUCLEOTIDE SEQUENCE [LARGE SCALE GENOMIC DNA]</scope>
    <source>
        <strain evidence="1 2">42</strain>
    </source>
</reference>
<protein>
    <submittedName>
        <fullName evidence="1">Uncharacterized protein</fullName>
    </submittedName>
</protein>
<name>A0A502F5X6_9FLAO</name>
<keyword evidence="2" id="KW-1185">Reference proteome</keyword>
<dbReference type="EMBL" id="RCZH01000002">
    <property type="protein sequence ID" value="TPG44380.1"/>
    <property type="molecule type" value="Genomic_DNA"/>
</dbReference>
<dbReference type="OrthoDB" id="1365092at2"/>
<gene>
    <name evidence="1" type="ORF">EAH81_02580</name>
</gene>
<dbReference type="RefSeq" id="WP_140503429.1">
    <property type="nucleotide sequence ID" value="NZ_RCZH01000002.1"/>
</dbReference>
<accession>A0A502F5X6</accession>
<proteinExistence type="predicted"/>
<comment type="caution">
    <text evidence="1">The sequence shown here is derived from an EMBL/GenBank/DDBJ whole genome shotgun (WGS) entry which is preliminary data.</text>
</comment>
<sequence length="768" mass="75848">MILGENVGDISYVRQSQGTSWLPSSLGGTYYPEGWYSWDGVKWISDRNAIANAIHEIILKNDLSDYSNLSVNPFLRQNDLSGTLPISITGNAETVTTNANLTGDVSSVGNVVSLPSTNVTAKLLTGYLSSAGTITPNDTILLAINKLNGNDALKAPLASPAFTGSPTLPTGTTGVTQATGNNTTALATTAFVNAEIANDTPSKTGAGASGTWAIGITGNAGTVTTNANLTGDVTSVGNTTSLASSVVTSKLLTGYVSGAGVIASTDTILQAVNKLNGNDALKAPLASPAFTGAPTLPTGTIGVTQATGNNTTALATTAFVNAEIANDAPSKTGSGASGTWAIGITGNSGTVTTNANLTGDVTSVGNTTSLASSIVTSKLLTGYVSGAGVVAPTDTILQAVNKLNGNDALKAPLASPVFTGAPTLPTGTIGVTQTAGNNTTALATTAFVSTEIANNTPTKTGSGASGTWGIGITGNAGTVTTNANLTGDVTSVGNTTSLASSVVTSKLLTGYVSGAGVVASTDTILQAVNKLNGNDALKAPLASPAFTGSPTLPTGTIGTTQTAGNNTTALATTAFVSTEIANNTPTKTGSGASGTWAIGITGNAGTVTTNANLTGDVTSVGNTTSLASSVVTSKLLTGYVSGAGVVASTDTILQAVNKLNGNDALKAPLASPAFTGAPTLPTGTIGVTQTAGNNTTALATTAFVTTANNLKAPVADPTFTGVIKISALNTAPASAIATGVLGEIRITATFIYICTATNTWVRCALATW</sequence>
<dbReference type="Proteomes" id="UP000319700">
    <property type="component" value="Unassembled WGS sequence"/>
</dbReference>
<dbReference type="AlphaFoldDB" id="A0A502F5X6"/>
<organism evidence="1 2">
    <name type="scientific">Flavobacterium pectinovorum</name>
    <dbReference type="NCBI Taxonomy" id="29533"/>
    <lineage>
        <taxon>Bacteria</taxon>
        <taxon>Pseudomonadati</taxon>
        <taxon>Bacteroidota</taxon>
        <taxon>Flavobacteriia</taxon>
        <taxon>Flavobacteriales</taxon>
        <taxon>Flavobacteriaceae</taxon>
        <taxon>Flavobacterium</taxon>
    </lineage>
</organism>
<evidence type="ECO:0000313" key="1">
    <source>
        <dbReference type="EMBL" id="TPG44380.1"/>
    </source>
</evidence>
<evidence type="ECO:0000313" key="2">
    <source>
        <dbReference type="Proteomes" id="UP000319700"/>
    </source>
</evidence>